<feature type="compositionally biased region" description="Polar residues" evidence="1">
    <location>
        <begin position="660"/>
        <end position="669"/>
    </location>
</feature>
<accession>A0A147BE04</accession>
<feature type="compositionally biased region" description="Pro residues" evidence="1">
    <location>
        <begin position="648"/>
        <end position="658"/>
    </location>
</feature>
<dbReference type="Pfam" id="PF13820">
    <property type="entry name" value="NCOA6_TRADD-N"/>
    <property type="match status" value="1"/>
</dbReference>
<dbReference type="InterPro" id="IPR026638">
    <property type="entry name" value="NCOA6"/>
</dbReference>
<feature type="region of interest" description="Disordered" evidence="1">
    <location>
        <begin position="1024"/>
        <end position="1144"/>
    </location>
</feature>
<feature type="region of interest" description="Disordered" evidence="1">
    <location>
        <begin position="119"/>
        <end position="157"/>
    </location>
</feature>
<feature type="domain" description="Nuclear receptor coactivator 6 TRADD-N" evidence="2">
    <location>
        <begin position="11"/>
        <end position="150"/>
    </location>
</feature>
<evidence type="ECO:0000256" key="1">
    <source>
        <dbReference type="SAM" id="MobiDB-lite"/>
    </source>
</evidence>
<feature type="compositionally biased region" description="Low complexity" evidence="1">
    <location>
        <begin position="430"/>
        <end position="446"/>
    </location>
</feature>
<dbReference type="GO" id="GO:0035097">
    <property type="term" value="C:histone methyltransferase complex"/>
    <property type="evidence" value="ECO:0007669"/>
    <property type="project" value="TreeGrafter"/>
</dbReference>
<feature type="compositionally biased region" description="Basic and acidic residues" evidence="1">
    <location>
        <begin position="413"/>
        <end position="424"/>
    </location>
</feature>
<feature type="region of interest" description="Disordered" evidence="1">
    <location>
        <begin position="172"/>
        <end position="195"/>
    </location>
</feature>
<dbReference type="PANTHER" id="PTHR15690">
    <property type="entry name" value="NUCLEAR RECEPTOR COACTIVATOR 6"/>
    <property type="match status" value="1"/>
</dbReference>
<dbReference type="EMBL" id="GEGO01006416">
    <property type="protein sequence ID" value="JAR88988.1"/>
    <property type="molecule type" value="Transcribed_RNA"/>
</dbReference>
<evidence type="ECO:0000313" key="3">
    <source>
        <dbReference type="EMBL" id="JAR88988.1"/>
    </source>
</evidence>
<feature type="compositionally biased region" description="Basic and acidic residues" evidence="1">
    <location>
        <begin position="1303"/>
        <end position="1318"/>
    </location>
</feature>
<feature type="compositionally biased region" description="Basic residues" evidence="1">
    <location>
        <begin position="303"/>
        <end position="313"/>
    </location>
</feature>
<dbReference type="GO" id="GO:0045944">
    <property type="term" value="P:positive regulation of transcription by RNA polymerase II"/>
    <property type="evidence" value="ECO:0007669"/>
    <property type="project" value="TreeGrafter"/>
</dbReference>
<feature type="compositionally biased region" description="Low complexity" evidence="1">
    <location>
        <begin position="354"/>
        <end position="372"/>
    </location>
</feature>
<dbReference type="InterPro" id="IPR032715">
    <property type="entry name" value="NCOA6_TRADD-N"/>
</dbReference>
<feature type="region of interest" description="Disordered" evidence="1">
    <location>
        <begin position="285"/>
        <end position="581"/>
    </location>
</feature>
<organism evidence="3">
    <name type="scientific">Ixodes ricinus</name>
    <name type="common">Common tick</name>
    <name type="synonym">Acarus ricinus</name>
    <dbReference type="NCBI Taxonomy" id="34613"/>
    <lineage>
        <taxon>Eukaryota</taxon>
        <taxon>Metazoa</taxon>
        <taxon>Ecdysozoa</taxon>
        <taxon>Arthropoda</taxon>
        <taxon>Chelicerata</taxon>
        <taxon>Arachnida</taxon>
        <taxon>Acari</taxon>
        <taxon>Parasitiformes</taxon>
        <taxon>Ixodida</taxon>
        <taxon>Ixodoidea</taxon>
        <taxon>Ixodidae</taxon>
        <taxon>Ixodinae</taxon>
        <taxon>Ixodes</taxon>
    </lineage>
</organism>
<feature type="compositionally biased region" description="Low complexity" evidence="1">
    <location>
        <begin position="318"/>
        <end position="332"/>
    </location>
</feature>
<feature type="region of interest" description="Disordered" evidence="1">
    <location>
        <begin position="639"/>
        <end position="799"/>
    </location>
</feature>
<feature type="region of interest" description="Disordered" evidence="1">
    <location>
        <begin position="1290"/>
        <end position="1329"/>
    </location>
</feature>
<feature type="compositionally biased region" description="Pro residues" evidence="1">
    <location>
        <begin position="505"/>
        <end position="519"/>
    </location>
</feature>
<feature type="compositionally biased region" description="Basic and acidic residues" evidence="1">
    <location>
        <begin position="1588"/>
        <end position="1609"/>
    </location>
</feature>
<feature type="compositionally biased region" description="Low complexity" evidence="1">
    <location>
        <begin position="1290"/>
        <end position="1301"/>
    </location>
</feature>
<reference evidence="3" key="1">
    <citation type="journal article" date="2018" name="PLoS Negl. Trop. Dis.">
        <title>Sialome diversity of ticks revealed by RNAseq of single tick salivary glands.</title>
        <authorList>
            <person name="Perner J."/>
            <person name="Kropackova S."/>
            <person name="Kopacek P."/>
            <person name="Ribeiro J.M."/>
        </authorList>
    </citation>
    <scope>NUCLEOTIDE SEQUENCE</scope>
    <source>
        <strain evidence="3">Siblings of single egg batch collected in Ceske Budejovice</strain>
        <tissue evidence="3">Salivary glands</tissue>
    </source>
</reference>
<dbReference type="PANTHER" id="PTHR15690:SF0">
    <property type="entry name" value="NUCLEAR RECEPTOR COACTIVATOR 6"/>
    <property type="match status" value="1"/>
</dbReference>
<feature type="compositionally biased region" description="Low complexity" evidence="1">
    <location>
        <begin position="1254"/>
        <end position="1264"/>
    </location>
</feature>
<feature type="compositionally biased region" description="Basic and acidic residues" evidence="1">
    <location>
        <begin position="470"/>
        <end position="484"/>
    </location>
</feature>
<feature type="compositionally biased region" description="Polar residues" evidence="1">
    <location>
        <begin position="1643"/>
        <end position="1652"/>
    </location>
</feature>
<evidence type="ECO:0000259" key="2">
    <source>
        <dbReference type="Pfam" id="PF13820"/>
    </source>
</evidence>
<feature type="compositionally biased region" description="Low complexity" evidence="1">
    <location>
        <begin position="1459"/>
        <end position="1474"/>
    </location>
</feature>
<feature type="region of interest" description="Disordered" evidence="1">
    <location>
        <begin position="1240"/>
        <end position="1264"/>
    </location>
</feature>
<feature type="compositionally biased region" description="Low complexity" evidence="1">
    <location>
        <begin position="1567"/>
        <end position="1576"/>
    </location>
</feature>
<feature type="region of interest" description="Disordered" evidence="1">
    <location>
        <begin position="1430"/>
        <end position="1668"/>
    </location>
</feature>
<feature type="compositionally biased region" description="Basic and acidic residues" evidence="1">
    <location>
        <begin position="1619"/>
        <end position="1631"/>
    </location>
</feature>
<feature type="compositionally biased region" description="Low complexity" evidence="1">
    <location>
        <begin position="769"/>
        <end position="787"/>
    </location>
</feature>
<proteinExistence type="predicted"/>
<sequence>MEAGEEQDLATTVLTCEGDLRDPAFPGRLQSLVLRLRELISDEEKPFWVKKVEPWNSVRVTFTLPREAALRLRQLAERGDRALRDLGILSVQLEGDQIISLTLAGRYGEPPKEIILQKAAGEAEAGSPSSSPAGPSSPVPGTGRPGPSGSASDSSLARGAAPFALGAASTSGGFRSPNVVAPPPREPLPFLSGAHSRFVRPGARTTRAPFPFASMTHSMKQNSNGSGGGSAAATASRFQFNALAAAAAASQRGAATTTAAASRGNVALSSPLLVNLLQSETGGAGALPQKLMMPPPLDTGQQPKRKRRPPRSARARDGSSPPGSPSSPASPGYDPLPGQGHGFPHIPLSPPRCASTTIPRATSAASSPPAEARVTKHLINPFTGHLEPMPSDEEEEETAVRDPETSESSENGGHSERSLSDGGKDSACPSSDTDSGIGKSSSSQSSNDPEPPPREEEARPVAAVTAASPEGEKLKLRLKLDSSAKRSVVVATAVKQQQPGSETPPSSPRSPTGEPPRVPPLHISLRGPNAAVVVSPHKADVAAPKKRPPRPPRSSASSSSEESSRRGCRSGTRGRDKASERLRELSLLSGGGIVRVPVSMSPTVVLTPLHLQHPMRCPPSSSSLHPAARTTPACALPGASCAQSTKVPPTPRWCPPSSPLASSCGSEADSSVRDGASPPQERPELPHALRSSDGSASSSSALPRSGNGAANSALGAPDGRTAPHRTVRAQPVLMVEANGTLHSSEDNDEPDDDAQRPSPVRPRSCHSPASAATTALASRNNNNNNNNSAIEGVGGAKAATTNHVESTDDDMVLVESVQERQVSPVARIISVDPVAAKKACAPVFDVSELDVPVALAAAKLGGLVGGNHRMPTLIPTGGGGTAFHGDVVLRREYRHHCSQPNSVLKPGIVRMNRLRFNAGFAPSAALARADTLAVKTNGVLSPPPGECDSTIDAELECNGPTSTTTLTVLSPRGSALLASGAVISAAADGGGYVELPSSYSLARESGVLANGGVDFSVANGDGVVTTTHRDGDGASPDSNSGPLPSGIGDALLLCDGDRSGDEEASSALSEERGSSSSSPSKSPSRHIPLATVLSPGRCQSPPGGTSSLATITTTTTTAASSQCVAPESGPSPSTRDTVMPASAASSWNCTKAQSLLPQDGGLSNAMQVPSGRLISSSQWGSSSPSADSSQQRLTLIIKSALAGAGGSPGTDTCQQSLLNSVSSLAAAAKVHPLKLLSLPLGSPSPTLKSERVAPTSSTPSSPVLVVSTMSPVSTASSFVVATAATSVTSTGISASSSSAPTHVKTDNEPDSLVAREEPAGDASSVQDTIEASEGVPAVVEGSHWHDDDATRVERLEHPVVLLANHTGVQSPLLEAPDSFSAMLATTDHPGGVDEDDLAARLHGLDNHHGGLDEDELMHEDDIGMMLEASLEKDGLGEEGEERPRIQRRRAGRASPTPPTTQEATASTAPSAPSDHSSEEEMSLSELAHKSRTRAPSTGAGRPPLRPHHHPPPPGGKENEREEALPPPPAPRREEGTGGRPRRLAAEPKGGRRPPQQGLVAGAGGGVQQQQQQQQVATANSLLPSVTEEALRRATERSRRSPAATRDHRSPPRVTNQRAYRRDQESSGRDDDTVVAIKRKTRASGPSTDSQQEAAAPNKRRRYSKDSHR</sequence>
<dbReference type="GO" id="GO:0005667">
    <property type="term" value="C:transcription regulator complex"/>
    <property type="evidence" value="ECO:0007669"/>
    <property type="project" value="TreeGrafter"/>
</dbReference>
<feature type="compositionally biased region" description="Low complexity" evidence="1">
    <location>
        <begin position="119"/>
        <end position="142"/>
    </location>
</feature>
<protein>
    <submittedName>
        <fullName evidence="3">Putative mucin-17</fullName>
    </submittedName>
</protein>
<name>A0A147BE04_IXORI</name>
<feature type="compositionally biased region" description="Low complexity" evidence="1">
    <location>
        <begin position="1105"/>
        <end position="1121"/>
    </location>
</feature>
<dbReference type="GO" id="GO:0003713">
    <property type="term" value="F:transcription coactivator activity"/>
    <property type="evidence" value="ECO:0007669"/>
    <property type="project" value="InterPro"/>
</dbReference>
<feature type="compositionally biased region" description="Low complexity" evidence="1">
    <location>
        <begin position="689"/>
        <end position="716"/>
    </location>
</feature>